<dbReference type="RefSeq" id="WP_117201814.1">
    <property type="nucleotide sequence ID" value="NZ_JBHTBK010000010.1"/>
</dbReference>
<dbReference type="Proteomes" id="UP000262917">
    <property type="component" value="Unassembled WGS sequence"/>
</dbReference>
<dbReference type="OrthoDB" id="7064682at2"/>
<dbReference type="InterPro" id="IPR025412">
    <property type="entry name" value="DUF4304"/>
</dbReference>
<keyword evidence="2" id="KW-1185">Reference proteome</keyword>
<dbReference type="Pfam" id="PF14137">
    <property type="entry name" value="DUF4304"/>
    <property type="match status" value="1"/>
</dbReference>
<protein>
    <submittedName>
        <fullName evidence="1">DUF4304 domain-containing protein</fullName>
    </submittedName>
</protein>
<name>A0A372DP94_9GAMM</name>
<dbReference type="AlphaFoldDB" id="A0A372DP94"/>
<evidence type="ECO:0000313" key="1">
    <source>
        <dbReference type="EMBL" id="RFP61388.1"/>
    </source>
</evidence>
<reference evidence="1 2" key="1">
    <citation type="submission" date="2018-08" db="EMBL/GenBank/DDBJ databases">
        <title>Lysobacter weifangensis sp. nov., a new member of the family 'Xanthomonadaceae', isolated from soil in a farmland.</title>
        <authorList>
            <person name="Zhao H."/>
        </authorList>
    </citation>
    <scope>NUCLEOTIDE SEQUENCE [LARGE SCALE GENOMIC DNA]</scope>
    <source>
        <strain evidence="1 2">WF-2</strain>
    </source>
</reference>
<accession>A0A372DP94</accession>
<evidence type="ECO:0000313" key="2">
    <source>
        <dbReference type="Proteomes" id="UP000262917"/>
    </source>
</evidence>
<comment type="caution">
    <text evidence="1">The sequence shown here is derived from an EMBL/GenBank/DDBJ whole genome shotgun (WGS) entry which is preliminary data.</text>
</comment>
<proteinExistence type="predicted"/>
<gene>
    <name evidence="1" type="ORF">D0Y53_03405</name>
</gene>
<sequence>MAHTMSSRASAFDTALRDVAIPALAAHGFRFDGSRTFRRLLSDGRSSQIVSFQLGRRSLEGTFTVNLGIFTEGDRLGVRPDHAKEYDCQFERRTRIGALIPPRFPRLASLPFVGMLFGIPDKWWPISDDLSRTSASVSTAVDMITGHGLGWLSARGP</sequence>
<dbReference type="EMBL" id="QVPD01000003">
    <property type="protein sequence ID" value="RFP61388.1"/>
    <property type="molecule type" value="Genomic_DNA"/>
</dbReference>
<organism evidence="1 2">
    <name type="scientific">Cognatiluteimonas weifangensis</name>
    <dbReference type="NCBI Taxonomy" id="2303539"/>
    <lineage>
        <taxon>Bacteria</taxon>
        <taxon>Pseudomonadati</taxon>
        <taxon>Pseudomonadota</taxon>
        <taxon>Gammaproteobacteria</taxon>
        <taxon>Lysobacterales</taxon>
        <taxon>Lysobacteraceae</taxon>
        <taxon>Cognatiluteimonas</taxon>
    </lineage>
</organism>